<organism evidence="2 3">
    <name type="scientific">Clonostachys byssicola</name>
    <dbReference type="NCBI Taxonomy" id="160290"/>
    <lineage>
        <taxon>Eukaryota</taxon>
        <taxon>Fungi</taxon>
        <taxon>Dikarya</taxon>
        <taxon>Ascomycota</taxon>
        <taxon>Pezizomycotina</taxon>
        <taxon>Sordariomycetes</taxon>
        <taxon>Hypocreomycetidae</taxon>
        <taxon>Hypocreales</taxon>
        <taxon>Bionectriaceae</taxon>
        <taxon>Clonostachys</taxon>
    </lineage>
</organism>
<accession>A0A9N9UHP4</accession>
<keyword evidence="1" id="KW-0472">Membrane</keyword>
<dbReference type="Proteomes" id="UP000754883">
    <property type="component" value="Unassembled WGS sequence"/>
</dbReference>
<proteinExistence type="predicted"/>
<sequence>MSELSWVFQGSTAPETAKDISRINKIHSGVWKRKPGTFSSVWEGKMTIVGISYFDTWARRVDIPYEEQTTPEQKQIGAETAEYFVQGFCDFWFPSFLQFIGRDIILTFIPWQCRRRQRMGQPNWLRTRLIKLVIKVYYDVHDYLLSDPAEPNMAYFREQVARIDLSTADHHIRKKRGLQDGLFKLFVLALLIGIIFCNCFRRRE</sequence>
<reference evidence="2" key="1">
    <citation type="submission" date="2021-10" db="EMBL/GenBank/DDBJ databases">
        <authorList>
            <person name="Piombo E."/>
        </authorList>
    </citation>
    <scope>NUCLEOTIDE SEQUENCE</scope>
</reference>
<evidence type="ECO:0000313" key="3">
    <source>
        <dbReference type="Proteomes" id="UP000754883"/>
    </source>
</evidence>
<name>A0A9N9UHP4_9HYPO</name>
<keyword evidence="1" id="KW-1133">Transmembrane helix</keyword>
<keyword evidence="3" id="KW-1185">Reference proteome</keyword>
<gene>
    <name evidence="2" type="ORF">CBYS24578_00007224</name>
</gene>
<comment type="caution">
    <text evidence="2">The sequence shown here is derived from an EMBL/GenBank/DDBJ whole genome shotgun (WGS) entry which is preliminary data.</text>
</comment>
<evidence type="ECO:0000256" key="1">
    <source>
        <dbReference type="SAM" id="Phobius"/>
    </source>
</evidence>
<dbReference type="EMBL" id="CABFNO020001476">
    <property type="protein sequence ID" value="CAG9990997.1"/>
    <property type="molecule type" value="Genomic_DNA"/>
</dbReference>
<feature type="transmembrane region" description="Helical" evidence="1">
    <location>
        <begin position="181"/>
        <end position="200"/>
    </location>
</feature>
<dbReference type="OrthoDB" id="2821871at2759"/>
<protein>
    <submittedName>
        <fullName evidence="2">Uncharacterized protein</fullName>
    </submittedName>
</protein>
<dbReference type="AlphaFoldDB" id="A0A9N9UHP4"/>
<keyword evidence="1" id="KW-0812">Transmembrane</keyword>
<evidence type="ECO:0000313" key="2">
    <source>
        <dbReference type="EMBL" id="CAG9990997.1"/>
    </source>
</evidence>